<evidence type="ECO:0000313" key="3">
    <source>
        <dbReference type="EMBL" id="KFI72143.1"/>
    </source>
</evidence>
<dbReference type="EMBL" id="JGZD01000009">
    <property type="protein sequence ID" value="KFI72143.1"/>
    <property type="molecule type" value="Genomic_DNA"/>
</dbReference>
<evidence type="ECO:0000256" key="1">
    <source>
        <dbReference type="SAM" id="MobiDB-lite"/>
    </source>
</evidence>
<reference evidence="3 4" key="1">
    <citation type="submission" date="2014-03" db="EMBL/GenBank/DDBJ databases">
        <title>Genomics of Bifidobacteria.</title>
        <authorList>
            <person name="Ventura M."/>
            <person name="Milani C."/>
            <person name="Lugli G.A."/>
        </authorList>
    </citation>
    <scope>NUCLEOTIDE SEQUENCE [LARGE SCALE GENOMIC DNA]</scope>
    <source>
        <strain evidence="3 4">LMG 11592</strain>
    </source>
</reference>
<dbReference type="AlphaFoldDB" id="A0A087BM93"/>
<accession>A0A087BM93</accession>
<keyword evidence="2" id="KW-0812">Transmembrane</keyword>
<keyword evidence="2" id="KW-1133">Transmembrane helix</keyword>
<gene>
    <name evidence="3" type="ORF">BMIN_0032</name>
</gene>
<keyword evidence="4" id="KW-1185">Reference proteome</keyword>
<dbReference type="Proteomes" id="UP000029014">
    <property type="component" value="Unassembled WGS sequence"/>
</dbReference>
<proteinExistence type="predicted"/>
<dbReference type="STRING" id="1693.BMIN_0032"/>
<keyword evidence="2" id="KW-0472">Membrane</keyword>
<evidence type="ECO:0000256" key="2">
    <source>
        <dbReference type="SAM" id="Phobius"/>
    </source>
</evidence>
<name>A0A087BM93_9BIFI</name>
<feature type="region of interest" description="Disordered" evidence="1">
    <location>
        <begin position="146"/>
        <end position="175"/>
    </location>
</feature>
<sequence length="175" mass="19151">MSAGTLDMMAVAFFAMAGILLTLAVVLYKVWDIRTVRDVLSGRAAGREIERMRGSRPGAWGYAGRSRRRCSCERGASVCGTADRGNDRGLEPVGFRPWWDCGIQLDGDATVHGDGPVDTEGPVDREELVDMERPVDDDVTSLLRIRTAADPSDDDGMPTRMMQGTMRGTIQGEKR</sequence>
<evidence type="ECO:0000313" key="4">
    <source>
        <dbReference type="Proteomes" id="UP000029014"/>
    </source>
</evidence>
<organism evidence="3 4">
    <name type="scientific">Bifidobacterium minimum</name>
    <dbReference type="NCBI Taxonomy" id="1693"/>
    <lineage>
        <taxon>Bacteria</taxon>
        <taxon>Bacillati</taxon>
        <taxon>Actinomycetota</taxon>
        <taxon>Actinomycetes</taxon>
        <taxon>Bifidobacteriales</taxon>
        <taxon>Bifidobacteriaceae</taxon>
        <taxon>Bifidobacterium</taxon>
    </lineage>
</organism>
<dbReference type="RefSeq" id="WP_022860791.1">
    <property type="nucleotide sequence ID" value="NZ_JGZD01000009.1"/>
</dbReference>
<feature type="transmembrane region" description="Helical" evidence="2">
    <location>
        <begin position="6"/>
        <end position="28"/>
    </location>
</feature>
<protein>
    <submittedName>
        <fullName evidence="3">Uncharacterized protein</fullName>
    </submittedName>
</protein>
<comment type="caution">
    <text evidence="3">The sequence shown here is derived from an EMBL/GenBank/DDBJ whole genome shotgun (WGS) entry which is preliminary data.</text>
</comment>